<dbReference type="Pfam" id="PF17231">
    <property type="entry name" value="DUF5305"/>
    <property type="match status" value="1"/>
</dbReference>
<comment type="caution">
    <text evidence="3">The sequence shown here is derived from an EMBL/GenBank/DDBJ whole genome shotgun (WGS) entry which is preliminary data.</text>
</comment>
<dbReference type="PATRIC" id="fig|1230456.3.peg.2354"/>
<evidence type="ECO:0000313" key="4">
    <source>
        <dbReference type="Proteomes" id="UP000011546"/>
    </source>
</evidence>
<keyword evidence="2" id="KW-0812">Transmembrane</keyword>
<feature type="region of interest" description="Disordered" evidence="1">
    <location>
        <begin position="360"/>
        <end position="440"/>
    </location>
</feature>
<dbReference type="InterPro" id="IPR035185">
    <property type="entry name" value="DUF5305"/>
</dbReference>
<organism evidence="3 4">
    <name type="scientific">Halorubrum kocurii JCM 14978</name>
    <dbReference type="NCBI Taxonomy" id="1230456"/>
    <lineage>
        <taxon>Archaea</taxon>
        <taxon>Methanobacteriati</taxon>
        <taxon>Methanobacteriota</taxon>
        <taxon>Stenosarchaea group</taxon>
        <taxon>Halobacteria</taxon>
        <taxon>Halobacteriales</taxon>
        <taxon>Haloferacaceae</taxon>
        <taxon>Halorubrum</taxon>
    </lineage>
</organism>
<sequence>MSETPPSETRLRLRAVLNAQFTLILAICLVAAAVGGGLVYATHVDPGTTTETRTVSSLTVESEYVHSAEVTEPNSLFDTGTVLDDRSTYFTRVAPVLDVAVETSYAADAASDVDVIYESVLVIRNVESEGDTVYWDERETLTTETVSGVEPGETAAVSFALNSTEIDATASEIESDLGASPGETETFVATDVTVEGAINGESTSNARTIEMTIDHGGDTYSVSEPGVQSDTTEQTEQVAVERSYGPLRSAGGPLLLLLGLAGTGGLAYARREAGLALTPAEREYLSYRDDRAEFAEWITAIRLPESVHERPEAEASTLADLVDFAIDNDTGVVEDPATDAYHAVTDEFVYTYTPPALAVGRGAGDETTEGEAAAGAVAPDDGAEPADVGEAGTGSTGIDDDVTLAGAWTRAGHDPGTVPRDRLSTPGRRESGSPPRGEEK</sequence>
<keyword evidence="2" id="KW-1133">Transmembrane helix</keyword>
<protein>
    <recommendedName>
        <fullName evidence="5">DUF5305 domain-containing protein</fullName>
    </recommendedName>
</protein>
<accession>M0NYE8</accession>
<feature type="transmembrane region" description="Helical" evidence="2">
    <location>
        <begin position="21"/>
        <end position="41"/>
    </location>
</feature>
<proteinExistence type="predicted"/>
<evidence type="ECO:0000256" key="2">
    <source>
        <dbReference type="SAM" id="Phobius"/>
    </source>
</evidence>
<keyword evidence="2" id="KW-0472">Membrane</keyword>
<dbReference type="RefSeq" id="WP_008849055.1">
    <property type="nucleotide sequence ID" value="NZ_AOJH01000072.1"/>
</dbReference>
<dbReference type="EMBL" id="AOJH01000072">
    <property type="protein sequence ID" value="EMA61565.1"/>
    <property type="molecule type" value="Genomic_DNA"/>
</dbReference>
<gene>
    <name evidence="3" type="ORF">C468_11860</name>
</gene>
<dbReference type="Proteomes" id="UP000011546">
    <property type="component" value="Unassembled WGS sequence"/>
</dbReference>
<evidence type="ECO:0000256" key="1">
    <source>
        <dbReference type="SAM" id="MobiDB-lite"/>
    </source>
</evidence>
<evidence type="ECO:0000313" key="3">
    <source>
        <dbReference type="EMBL" id="EMA61565.1"/>
    </source>
</evidence>
<reference evidence="3 4" key="1">
    <citation type="journal article" date="2014" name="PLoS Genet.">
        <title>Phylogenetically driven sequencing of extremely halophilic archaea reveals strategies for static and dynamic osmo-response.</title>
        <authorList>
            <person name="Becker E.A."/>
            <person name="Seitzer P.M."/>
            <person name="Tritt A."/>
            <person name="Larsen D."/>
            <person name="Krusor M."/>
            <person name="Yao A.I."/>
            <person name="Wu D."/>
            <person name="Madern D."/>
            <person name="Eisen J.A."/>
            <person name="Darling A.E."/>
            <person name="Facciotti M.T."/>
        </authorList>
    </citation>
    <scope>NUCLEOTIDE SEQUENCE [LARGE SCALE GENOMIC DNA]</scope>
    <source>
        <strain evidence="3 4">JCM 14978</strain>
    </source>
</reference>
<dbReference type="OrthoDB" id="270764at2157"/>
<dbReference type="AlphaFoldDB" id="M0NYE8"/>
<dbReference type="STRING" id="1230456.C468_11860"/>
<name>M0NYE8_9EURY</name>
<feature type="compositionally biased region" description="Low complexity" evidence="1">
    <location>
        <begin position="370"/>
        <end position="389"/>
    </location>
</feature>
<evidence type="ECO:0008006" key="5">
    <source>
        <dbReference type="Google" id="ProtNLM"/>
    </source>
</evidence>
<keyword evidence="4" id="KW-1185">Reference proteome</keyword>
<feature type="compositionally biased region" description="Basic and acidic residues" evidence="1">
    <location>
        <begin position="419"/>
        <end position="440"/>
    </location>
</feature>